<dbReference type="EMBL" id="CAXDID020000002">
    <property type="protein sequence ID" value="CAL5971511.1"/>
    <property type="molecule type" value="Genomic_DNA"/>
</dbReference>
<comment type="caution">
    <text evidence="1">The sequence shown here is derived from an EMBL/GenBank/DDBJ whole genome shotgun (WGS) entry which is preliminary data.</text>
</comment>
<organism evidence="1 2">
    <name type="scientific">Hexamita inflata</name>
    <dbReference type="NCBI Taxonomy" id="28002"/>
    <lineage>
        <taxon>Eukaryota</taxon>
        <taxon>Metamonada</taxon>
        <taxon>Diplomonadida</taxon>
        <taxon>Hexamitidae</taxon>
        <taxon>Hexamitinae</taxon>
        <taxon>Hexamita</taxon>
    </lineage>
</organism>
<dbReference type="Proteomes" id="UP001642409">
    <property type="component" value="Unassembled WGS sequence"/>
</dbReference>
<proteinExistence type="predicted"/>
<keyword evidence="2" id="KW-1185">Reference proteome</keyword>
<protein>
    <submittedName>
        <fullName evidence="1">Uncharacterized protein</fullName>
    </submittedName>
</protein>
<sequence>MFVFVLHFSKKHEEPPDWHPNKQNLTFPEVMKRTTANTSWAVRIENFKPTMFSDDVPMLDKVKREWLADPQQYRKQLEQVRMTGETKMNKTFIPGNSNSTDAMLRMNPFIRMGCEFDQIDGQCTITKIEKDYEHESLAIVKFTFDKDKKVEYNMIHRYRNPYKHWIAKKDLKVDMDLKCSKLIKKEGTACNDIEWDFPRLDWN</sequence>
<evidence type="ECO:0000313" key="2">
    <source>
        <dbReference type="Proteomes" id="UP001642409"/>
    </source>
</evidence>
<reference evidence="1 2" key="1">
    <citation type="submission" date="2024-07" db="EMBL/GenBank/DDBJ databases">
        <authorList>
            <person name="Akdeniz Z."/>
        </authorList>
    </citation>
    <scope>NUCLEOTIDE SEQUENCE [LARGE SCALE GENOMIC DNA]</scope>
</reference>
<accession>A0ABP1GJV8</accession>
<evidence type="ECO:0000313" key="1">
    <source>
        <dbReference type="EMBL" id="CAL5971511.1"/>
    </source>
</evidence>
<gene>
    <name evidence="1" type="ORF">HINF_LOCUS1451</name>
</gene>
<name>A0ABP1GJV8_9EUKA</name>